<organism evidence="2 3">
    <name type="scientific">Methylomagnum ishizawai</name>
    <dbReference type="NCBI Taxonomy" id="1760988"/>
    <lineage>
        <taxon>Bacteria</taxon>
        <taxon>Pseudomonadati</taxon>
        <taxon>Pseudomonadota</taxon>
        <taxon>Gammaproteobacteria</taxon>
        <taxon>Methylococcales</taxon>
        <taxon>Methylococcaceae</taxon>
        <taxon>Methylomagnum</taxon>
    </lineage>
</organism>
<evidence type="ECO:0000313" key="3">
    <source>
        <dbReference type="Proteomes" id="UP000192923"/>
    </source>
</evidence>
<evidence type="ECO:0000256" key="1">
    <source>
        <dbReference type="SAM" id="SignalP"/>
    </source>
</evidence>
<feature type="signal peptide" evidence="1">
    <location>
        <begin position="1"/>
        <end position="26"/>
    </location>
</feature>
<keyword evidence="3" id="KW-1185">Reference proteome</keyword>
<dbReference type="STRING" id="1760988.SAMN02949497_4034"/>
<accession>A0A1Y6D128</accession>
<dbReference type="AlphaFoldDB" id="A0A1Y6D128"/>
<evidence type="ECO:0000313" key="2">
    <source>
        <dbReference type="EMBL" id="SMF96628.1"/>
    </source>
</evidence>
<name>A0A1Y6D128_9GAMM</name>
<gene>
    <name evidence="2" type="ORF">SAMN02949497_4034</name>
</gene>
<reference evidence="2 3" key="1">
    <citation type="submission" date="2016-12" db="EMBL/GenBank/DDBJ databases">
        <authorList>
            <person name="Song W.-J."/>
            <person name="Kurnit D.M."/>
        </authorList>
    </citation>
    <scope>NUCLEOTIDE SEQUENCE [LARGE SCALE GENOMIC DNA]</scope>
    <source>
        <strain evidence="2 3">175</strain>
    </source>
</reference>
<dbReference type="Proteomes" id="UP000192923">
    <property type="component" value="Unassembled WGS sequence"/>
</dbReference>
<feature type="chain" id="PRO_5013277855" evidence="1">
    <location>
        <begin position="27"/>
        <end position="302"/>
    </location>
</feature>
<sequence length="302" mass="33077">MRLPPWPFRKLALVFALAVATGWADAAPTVRLEAPHAYGYTVGDTIRHVLTVDPEPGDRLDETSLPRPGPLNRWLELRRVAVEPGPGGRLNIALEYQTFYVPLTVKTLAIPGFSLRFTGTTGTTTAAIPAWPFSLSPVHGLAVLSEGGLDAVQADAPPEPPDTATPLRRAGSFALTGLLALAYLGHLRGFWGLGQRGRHFREARLALRRLAVNGNEAAVLRAGFAVVHRAFDRTLEEPLFAERLPEFFTDHTAYAGVRGEIEAFFQASYTLFFGDGTVRDYSLDRLANLCRACVHIERNRPA</sequence>
<dbReference type="OrthoDB" id="5608210at2"/>
<dbReference type="EMBL" id="FXAM01000001">
    <property type="protein sequence ID" value="SMF96628.1"/>
    <property type="molecule type" value="Genomic_DNA"/>
</dbReference>
<dbReference type="RefSeq" id="WP_085215494.1">
    <property type="nucleotide sequence ID" value="NZ_FXAM01000001.1"/>
</dbReference>
<proteinExistence type="predicted"/>
<protein>
    <submittedName>
        <fullName evidence="2">MxaA protein</fullName>
    </submittedName>
</protein>
<keyword evidence="1" id="KW-0732">Signal</keyword>